<sequence>MNILILGATGFIGSHIAAKLAAEGHAVTGLGRDTARLAARMPQISWVRADLGQLLSAESWQNLLRGQDVVVNCAGALQDGPSDNLRNVQTRAQLALHAAAKAAGIKLIVQISADTAGPSGETEFLATKRAADEALAASGLPCVILRPALVIGRNAFGGTALLRALAALPMVHPLVHAESPVSTVTLDDVAKAVSLAISGDIRNGSDLTLGQHGGTLATTVAEHRAWLGLPPAPVINLPAFAAAPVSAIADALGWLGWRSPLRSTAMQVMRHGVGSGEDEPPFPPEPASDFLARNPAGVQDLWFARLYLLKPLIFFCLSAFWLVSGIVPLLDPLRAAGHFAPFMGQTAALALTLLTCLMDIALGLAVLYRPKTRLALWGMIGVTFGYLAGSIVAEPALWLDPLGPMVKTLPSLVLTLAALAILDER</sequence>
<evidence type="ECO:0000259" key="2">
    <source>
        <dbReference type="Pfam" id="PF13460"/>
    </source>
</evidence>
<keyword evidence="1" id="KW-0472">Membrane</keyword>
<dbReference type="InterPro" id="IPR016040">
    <property type="entry name" value="NAD(P)-bd_dom"/>
</dbReference>
<evidence type="ECO:0000313" key="3">
    <source>
        <dbReference type="EMBL" id="MET3612217.1"/>
    </source>
</evidence>
<feature type="transmembrane region" description="Helical" evidence="1">
    <location>
        <begin position="237"/>
        <end position="257"/>
    </location>
</feature>
<name>A0ABV2IUQ3_9HYPH</name>
<dbReference type="SUPFAM" id="SSF51735">
    <property type="entry name" value="NAD(P)-binding Rossmann-fold domains"/>
    <property type="match status" value="1"/>
</dbReference>
<dbReference type="PANTHER" id="PTHR12126">
    <property type="entry name" value="NADH-UBIQUINONE OXIDOREDUCTASE 39 KDA SUBUNIT-RELATED"/>
    <property type="match status" value="1"/>
</dbReference>
<gene>
    <name evidence="3" type="ORF">ABID16_000522</name>
</gene>
<feature type="domain" description="NAD(P)-binding" evidence="2">
    <location>
        <begin position="7"/>
        <end position="149"/>
    </location>
</feature>
<evidence type="ECO:0000256" key="1">
    <source>
        <dbReference type="SAM" id="Phobius"/>
    </source>
</evidence>
<dbReference type="InterPro" id="IPR036291">
    <property type="entry name" value="NAD(P)-bd_dom_sf"/>
</dbReference>
<keyword evidence="1" id="KW-1133">Transmembrane helix</keyword>
<organism evidence="3 4">
    <name type="scientific">Rhizobium aquaticum</name>
    <dbReference type="NCBI Taxonomy" id="1549636"/>
    <lineage>
        <taxon>Bacteria</taxon>
        <taxon>Pseudomonadati</taxon>
        <taxon>Pseudomonadota</taxon>
        <taxon>Alphaproteobacteria</taxon>
        <taxon>Hyphomicrobiales</taxon>
        <taxon>Rhizobiaceae</taxon>
        <taxon>Rhizobium/Agrobacterium group</taxon>
        <taxon>Rhizobium</taxon>
    </lineage>
</organism>
<protein>
    <submittedName>
        <fullName evidence="3">Uncharacterized protein YbjT (DUF2867 family)</fullName>
    </submittedName>
</protein>
<comment type="caution">
    <text evidence="3">The sequence shown here is derived from an EMBL/GenBank/DDBJ whole genome shotgun (WGS) entry which is preliminary data.</text>
</comment>
<dbReference type="EMBL" id="JBEPMB010000001">
    <property type="protein sequence ID" value="MET3612217.1"/>
    <property type="molecule type" value="Genomic_DNA"/>
</dbReference>
<proteinExistence type="predicted"/>
<dbReference type="RefSeq" id="WP_354554794.1">
    <property type="nucleotide sequence ID" value="NZ_JBEPMB010000001.1"/>
</dbReference>
<evidence type="ECO:0000313" key="4">
    <source>
        <dbReference type="Proteomes" id="UP001549047"/>
    </source>
</evidence>
<keyword evidence="1" id="KW-0812">Transmembrane</keyword>
<dbReference type="Pfam" id="PF13781">
    <property type="entry name" value="DoxX_3"/>
    <property type="match status" value="1"/>
</dbReference>
<feature type="transmembrane region" description="Helical" evidence="1">
    <location>
        <begin position="312"/>
        <end position="330"/>
    </location>
</feature>
<keyword evidence="4" id="KW-1185">Reference proteome</keyword>
<feature type="transmembrane region" description="Helical" evidence="1">
    <location>
        <begin position="374"/>
        <end position="393"/>
    </location>
</feature>
<accession>A0ABV2IUQ3</accession>
<dbReference type="Gene3D" id="3.40.50.720">
    <property type="entry name" value="NAD(P)-binding Rossmann-like Domain"/>
    <property type="match status" value="1"/>
</dbReference>
<dbReference type="Proteomes" id="UP001549047">
    <property type="component" value="Unassembled WGS sequence"/>
</dbReference>
<dbReference type="InterPro" id="IPR025695">
    <property type="entry name" value="DoxX-like"/>
</dbReference>
<dbReference type="Pfam" id="PF13460">
    <property type="entry name" value="NAD_binding_10"/>
    <property type="match status" value="1"/>
</dbReference>
<feature type="transmembrane region" description="Helical" evidence="1">
    <location>
        <begin position="342"/>
        <end position="367"/>
    </location>
</feature>
<dbReference type="PANTHER" id="PTHR12126:SF11">
    <property type="entry name" value="NADH DEHYDROGENASE [UBIQUINONE] 1 ALPHA SUBCOMPLEX SUBUNIT 9, MITOCHONDRIAL"/>
    <property type="match status" value="1"/>
</dbReference>
<feature type="transmembrane region" description="Helical" evidence="1">
    <location>
        <begin position="405"/>
        <end position="422"/>
    </location>
</feature>
<dbReference type="InterPro" id="IPR051207">
    <property type="entry name" value="ComplexI_NDUFA9_subunit"/>
</dbReference>
<reference evidence="3 4" key="1">
    <citation type="submission" date="2024-06" db="EMBL/GenBank/DDBJ databases">
        <title>Genomic Encyclopedia of Type Strains, Phase IV (KMG-IV): sequencing the most valuable type-strain genomes for metagenomic binning, comparative biology and taxonomic classification.</title>
        <authorList>
            <person name="Goeker M."/>
        </authorList>
    </citation>
    <scope>NUCLEOTIDE SEQUENCE [LARGE SCALE GENOMIC DNA]</scope>
    <source>
        <strain evidence="3 4">DSM 29780</strain>
    </source>
</reference>